<keyword evidence="2" id="KW-0472">Membrane</keyword>
<protein>
    <recommendedName>
        <fullName evidence="3">Flavodoxin-like domain-containing protein</fullName>
    </recommendedName>
</protein>
<dbReference type="Gene3D" id="3.40.50.360">
    <property type="match status" value="1"/>
</dbReference>
<dbReference type="InParanoid" id="A0A1V9XMW8"/>
<dbReference type="GO" id="GO:0010181">
    <property type="term" value="F:FMN binding"/>
    <property type="evidence" value="ECO:0007669"/>
    <property type="project" value="InterPro"/>
</dbReference>
<dbReference type="Proteomes" id="UP000192247">
    <property type="component" value="Unassembled WGS sequence"/>
</dbReference>
<feature type="compositionally biased region" description="Polar residues" evidence="1">
    <location>
        <begin position="250"/>
        <end position="269"/>
    </location>
</feature>
<keyword evidence="2" id="KW-1133">Transmembrane helix</keyword>
<dbReference type="Pfam" id="PF00258">
    <property type="entry name" value="Flavodoxin_1"/>
    <property type="match status" value="1"/>
</dbReference>
<dbReference type="AlphaFoldDB" id="A0A1V9XMW8"/>
<feature type="domain" description="Flavodoxin-like" evidence="3">
    <location>
        <begin position="40"/>
        <end position="195"/>
    </location>
</feature>
<evidence type="ECO:0000256" key="2">
    <source>
        <dbReference type="SAM" id="Phobius"/>
    </source>
</evidence>
<evidence type="ECO:0000256" key="1">
    <source>
        <dbReference type="SAM" id="MobiDB-lite"/>
    </source>
</evidence>
<evidence type="ECO:0000313" key="5">
    <source>
        <dbReference type="Proteomes" id="UP000192247"/>
    </source>
</evidence>
<feature type="region of interest" description="Disordered" evidence="1">
    <location>
        <begin position="202"/>
        <end position="376"/>
    </location>
</feature>
<dbReference type="EMBL" id="MNPL01007549">
    <property type="protein sequence ID" value="OQR74698.1"/>
    <property type="molecule type" value="Genomic_DNA"/>
</dbReference>
<reference evidence="4 5" key="1">
    <citation type="journal article" date="2017" name="Gigascience">
        <title>Draft genome of the honey bee ectoparasitic mite, Tropilaelaps mercedesae, is shaped by the parasitic life history.</title>
        <authorList>
            <person name="Dong X."/>
            <person name="Armstrong S.D."/>
            <person name="Xia D."/>
            <person name="Makepeace B.L."/>
            <person name="Darby A.C."/>
            <person name="Kadowaki T."/>
        </authorList>
    </citation>
    <scope>NUCLEOTIDE SEQUENCE [LARGE SCALE GENOMIC DNA]</scope>
    <source>
        <strain evidence="4">Wuxi-XJTLU</strain>
    </source>
</reference>
<dbReference type="InterPro" id="IPR008254">
    <property type="entry name" value="Flavodoxin/NO_synth"/>
</dbReference>
<dbReference type="PANTHER" id="PTHR13930">
    <property type="entry name" value="S-ADENOSYL-L-METHIONINE-DEPENDENT TRNA 4-DEMETHYLWYOSINE SYNTHASE"/>
    <property type="match status" value="1"/>
</dbReference>
<keyword evidence="2" id="KW-0812">Transmembrane</keyword>
<keyword evidence="5" id="KW-1185">Reference proteome</keyword>
<dbReference type="PROSITE" id="PS50902">
    <property type="entry name" value="FLAVODOXIN_LIKE"/>
    <property type="match status" value="1"/>
</dbReference>
<proteinExistence type="predicted"/>
<comment type="caution">
    <text evidence="4">The sequence shown here is derived from an EMBL/GenBank/DDBJ whole genome shotgun (WGS) entry which is preliminary data.</text>
</comment>
<evidence type="ECO:0000313" key="4">
    <source>
        <dbReference type="EMBL" id="OQR74698.1"/>
    </source>
</evidence>
<feature type="compositionally biased region" description="Basic residues" evidence="1">
    <location>
        <begin position="297"/>
        <end position="316"/>
    </location>
</feature>
<feature type="compositionally biased region" description="Basic and acidic residues" evidence="1">
    <location>
        <begin position="343"/>
        <end position="354"/>
    </location>
</feature>
<dbReference type="PANTHER" id="PTHR13930:SF0">
    <property type="entry name" value="S-ADENOSYL-L-METHIONINE-DEPENDENT TRNA 4-DEMETHYLWYOSINE SYNTHASE TYW1-RELATED"/>
    <property type="match status" value="1"/>
</dbReference>
<dbReference type="OrthoDB" id="10496807at2759"/>
<dbReference type="GO" id="GO:0008033">
    <property type="term" value="P:tRNA processing"/>
    <property type="evidence" value="ECO:0007669"/>
    <property type="project" value="InterPro"/>
</dbReference>
<feature type="compositionally biased region" description="Low complexity" evidence="1">
    <location>
        <begin position="270"/>
        <end position="281"/>
    </location>
</feature>
<organism evidence="4 5">
    <name type="scientific">Tropilaelaps mercedesae</name>
    <dbReference type="NCBI Taxonomy" id="418985"/>
    <lineage>
        <taxon>Eukaryota</taxon>
        <taxon>Metazoa</taxon>
        <taxon>Ecdysozoa</taxon>
        <taxon>Arthropoda</taxon>
        <taxon>Chelicerata</taxon>
        <taxon>Arachnida</taxon>
        <taxon>Acari</taxon>
        <taxon>Parasitiformes</taxon>
        <taxon>Mesostigmata</taxon>
        <taxon>Gamasina</taxon>
        <taxon>Dermanyssoidea</taxon>
        <taxon>Laelapidae</taxon>
        <taxon>Tropilaelaps</taxon>
    </lineage>
</organism>
<feature type="compositionally biased region" description="Basic residues" evidence="1">
    <location>
        <begin position="333"/>
        <end position="342"/>
    </location>
</feature>
<gene>
    <name evidence="4" type="ORF">BIW11_03383</name>
</gene>
<feature type="compositionally biased region" description="Acidic residues" evidence="1">
    <location>
        <begin position="231"/>
        <end position="241"/>
    </location>
</feature>
<accession>A0A1V9XMW8</accession>
<evidence type="ECO:0000259" key="3">
    <source>
        <dbReference type="PROSITE" id="PS50902"/>
    </source>
</evidence>
<name>A0A1V9XMW8_9ACAR</name>
<sequence length="376" mass="41722">MALAVVFWTLGSAVVTFVVAAFIWVGILLLIRDNVKKDEKKKTLLTLALGAEAICKRIAHKLEPCARLNTKSATCPVEDILKYIVHGNRVLLFIVRKELSGEVEKLVTFLQHQVDKLYASQPIEHKQLYHSLRYAVFGIGDTSEARDEFNRLAMKIDMNLRILGATRVVPMRLYDFTTSPVTVDEEFNEWFDDLAPETEIPTVPLNDVSVDEEYQPKGILAERVKAVPTSEPDEEDSEEEADTMRDATNVDLSTQSTPSSDESQSCKRGSSSPELLTSSSPKCSHIPQGSPKDSPKNGHKCRSNMKPAKVKGKARSHSKETGKGKSKSDKGSKNTHGKRSRPKKDLKPHGRGASDSDESSSDEDWEVMEIPVEDAS</sequence>
<dbReference type="InterPro" id="IPR029039">
    <property type="entry name" value="Flavoprotein-like_sf"/>
</dbReference>
<dbReference type="GO" id="GO:0051539">
    <property type="term" value="F:4 iron, 4 sulfur cluster binding"/>
    <property type="evidence" value="ECO:0007669"/>
    <property type="project" value="InterPro"/>
</dbReference>
<feature type="compositionally biased region" description="Basic and acidic residues" evidence="1">
    <location>
        <begin position="317"/>
        <end position="332"/>
    </location>
</feature>
<feature type="transmembrane region" description="Helical" evidence="2">
    <location>
        <begin position="6"/>
        <end position="31"/>
    </location>
</feature>
<feature type="compositionally biased region" description="Acidic residues" evidence="1">
    <location>
        <begin position="355"/>
        <end position="376"/>
    </location>
</feature>
<dbReference type="InterPro" id="IPR034556">
    <property type="entry name" value="tRNA_wybutosine-synthase"/>
</dbReference>
<dbReference type="SUPFAM" id="SSF52218">
    <property type="entry name" value="Flavoproteins"/>
    <property type="match status" value="1"/>
</dbReference>